<accession>A0A0B2V269</accession>
<feature type="region of interest" description="Disordered" evidence="1">
    <location>
        <begin position="77"/>
        <end position="103"/>
    </location>
</feature>
<proteinExistence type="predicted"/>
<dbReference type="AlphaFoldDB" id="A0A0B2V269"/>
<gene>
    <name evidence="2" type="ORF">Tcan_02649</name>
</gene>
<comment type="caution">
    <text evidence="2">The sequence shown here is derived from an EMBL/GenBank/DDBJ whole genome shotgun (WGS) entry which is preliminary data.</text>
</comment>
<dbReference type="Proteomes" id="UP000031036">
    <property type="component" value="Unassembled WGS sequence"/>
</dbReference>
<organism evidence="2 3">
    <name type="scientific">Toxocara canis</name>
    <name type="common">Canine roundworm</name>
    <dbReference type="NCBI Taxonomy" id="6265"/>
    <lineage>
        <taxon>Eukaryota</taxon>
        <taxon>Metazoa</taxon>
        <taxon>Ecdysozoa</taxon>
        <taxon>Nematoda</taxon>
        <taxon>Chromadorea</taxon>
        <taxon>Rhabditida</taxon>
        <taxon>Spirurina</taxon>
        <taxon>Ascaridomorpha</taxon>
        <taxon>Ascaridoidea</taxon>
        <taxon>Toxocaridae</taxon>
        <taxon>Toxocara</taxon>
    </lineage>
</organism>
<sequence>MPGVHSSRHHQPPYELPSKQTTLAQWQRPYGKCYTSAATTAANSNKRSPITEIANPEICTGHSRKDCTRNVSCYNCKRKGDPTAQRKTSHRSHQREEEKPREKIQAQTASIVTAIATREQQTQSATVLLLSIIAAVKGGAAHVKTLQVPVLFDFGSERPSRKKLSRNWA</sequence>
<feature type="compositionally biased region" description="Basic residues" evidence="1">
    <location>
        <begin position="1"/>
        <end position="11"/>
    </location>
</feature>
<keyword evidence="3" id="KW-1185">Reference proteome</keyword>
<evidence type="ECO:0000313" key="3">
    <source>
        <dbReference type="Proteomes" id="UP000031036"/>
    </source>
</evidence>
<dbReference type="EMBL" id="JPKZ01002654">
    <property type="protein sequence ID" value="KHN75579.1"/>
    <property type="molecule type" value="Genomic_DNA"/>
</dbReference>
<feature type="compositionally biased region" description="Basic and acidic residues" evidence="1">
    <location>
        <begin position="94"/>
        <end position="103"/>
    </location>
</feature>
<evidence type="ECO:0000313" key="2">
    <source>
        <dbReference type="EMBL" id="KHN75579.1"/>
    </source>
</evidence>
<evidence type="ECO:0000256" key="1">
    <source>
        <dbReference type="SAM" id="MobiDB-lite"/>
    </source>
</evidence>
<protein>
    <submittedName>
        <fullName evidence="2">Uncharacterized protein</fullName>
    </submittedName>
</protein>
<reference evidence="2 3" key="1">
    <citation type="submission" date="2014-11" db="EMBL/GenBank/DDBJ databases">
        <title>Genetic blueprint of the zoonotic pathogen Toxocara canis.</title>
        <authorList>
            <person name="Zhu X.-Q."/>
            <person name="Korhonen P.K."/>
            <person name="Cai H."/>
            <person name="Young N.D."/>
            <person name="Nejsum P."/>
            <person name="von Samson-Himmelstjerna G."/>
            <person name="Boag P.R."/>
            <person name="Tan P."/>
            <person name="Li Q."/>
            <person name="Min J."/>
            <person name="Yang Y."/>
            <person name="Wang X."/>
            <person name="Fang X."/>
            <person name="Hall R.S."/>
            <person name="Hofmann A."/>
            <person name="Sternberg P.W."/>
            <person name="Jex A.R."/>
            <person name="Gasser R.B."/>
        </authorList>
    </citation>
    <scope>NUCLEOTIDE SEQUENCE [LARGE SCALE GENOMIC DNA]</scope>
    <source>
        <strain evidence="2">PN_DK_2014</strain>
    </source>
</reference>
<name>A0A0B2V269_TOXCA</name>
<feature type="region of interest" description="Disordered" evidence="1">
    <location>
        <begin position="1"/>
        <end position="22"/>
    </location>
</feature>